<dbReference type="PANTHER" id="PTHR43722">
    <property type="entry name" value="PROLINE IMINOPEPTIDASE"/>
    <property type="match status" value="1"/>
</dbReference>
<dbReference type="PRINTS" id="PR00111">
    <property type="entry name" value="ABHYDROLASE"/>
</dbReference>
<dbReference type="InterPro" id="IPR029058">
    <property type="entry name" value="AB_hydrolase_fold"/>
</dbReference>
<keyword evidence="8 11" id="KW-0645">Protease</keyword>
<dbReference type="RefSeq" id="WP_066101029.1">
    <property type="nucleotide sequence ID" value="NZ_CP016027.1"/>
</dbReference>
<dbReference type="PRINTS" id="PR00793">
    <property type="entry name" value="PROAMNOPTASE"/>
</dbReference>
<evidence type="ECO:0000256" key="7">
    <source>
        <dbReference type="ARBA" id="ARBA00022490"/>
    </source>
</evidence>
<gene>
    <name evidence="15" type="ORF">A9404_10095</name>
</gene>
<comment type="catalytic activity">
    <reaction evidence="1 11 13">
        <text>Release of N-terminal proline from a peptide.</text>
        <dbReference type="EC" id="3.4.11.5"/>
    </reaction>
</comment>
<comment type="similarity">
    <text evidence="3 11 13">Belongs to the peptidase S33 family.</text>
</comment>
<evidence type="ECO:0000256" key="5">
    <source>
        <dbReference type="ARBA" id="ARBA00021843"/>
    </source>
</evidence>
<dbReference type="GO" id="GO:0006508">
    <property type="term" value="P:proteolysis"/>
    <property type="evidence" value="ECO:0007669"/>
    <property type="project" value="UniProtKB-KW"/>
</dbReference>
<accession>A0A191ZIF5</accession>
<dbReference type="Pfam" id="PF00561">
    <property type="entry name" value="Abhydrolase_1"/>
    <property type="match status" value="1"/>
</dbReference>
<evidence type="ECO:0000256" key="6">
    <source>
        <dbReference type="ARBA" id="ARBA00022438"/>
    </source>
</evidence>
<dbReference type="PIRSF" id="PIRSF006431">
    <property type="entry name" value="Pept_S33"/>
    <property type="match status" value="1"/>
</dbReference>
<keyword evidence="6 11" id="KW-0031">Aminopeptidase</keyword>
<dbReference type="Gene3D" id="3.40.50.1820">
    <property type="entry name" value="alpha/beta hydrolase"/>
    <property type="match status" value="1"/>
</dbReference>
<comment type="subcellular location">
    <subcellularLocation>
        <location evidence="2 11">Cytoplasm</location>
    </subcellularLocation>
</comment>
<dbReference type="EMBL" id="CP016027">
    <property type="protein sequence ID" value="ANJ67681.1"/>
    <property type="molecule type" value="Genomic_DNA"/>
</dbReference>
<evidence type="ECO:0000256" key="1">
    <source>
        <dbReference type="ARBA" id="ARBA00001585"/>
    </source>
</evidence>
<dbReference type="InterPro" id="IPR000073">
    <property type="entry name" value="AB_hydrolase_1"/>
</dbReference>
<feature type="domain" description="AB hydrolase-1" evidence="14">
    <location>
        <begin position="36"/>
        <end position="296"/>
    </location>
</feature>
<dbReference type="InterPro" id="IPR002410">
    <property type="entry name" value="Peptidase_S33"/>
</dbReference>
<protein>
    <recommendedName>
        <fullName evidence="5 11">Proline iminopeptidase</fullName>
        <shortName evidence="11">PIP</shortName>
        <ecNumber evidence="4 11">3.4.11.5</ecNumber>
    </recommendedName>
    <alternativeName>
        <fullName evidence="10 11">Prolyl aminopeptidase</fullName>
    </alternativeName>
</protein>
<evidence type="ECO:0000259" key="14">
    <source>
        <dbReference type="Pfam" id="PF00561"/>
    </source>
</evidence>
<dbReference type="AlphaFoldDB" id="A0A191ZIF5"/>
<evidence type="ECO:0000256" key="10">
    <source>
        <dbReference type="ARBA" id="ARBA00029605"/>
    </source>
</evidence>
<evidence type="ECO:0000313" key="16">
    <source>
        <dbReference type="Proteomes" id="UP000078596"/>
    </source>
</evidence>
<feature type="active site" evidence="12">
    <location>
        <position position="265"/>
    </location>
</feature>
<keyword evidence="7 11" id="KW-0963">Cytoplasm</keyword>
<keyword evidence="9 11" id="KW-0378">Hydrolase</keyword>
<evidence type="ECO:0000256" key="11">
    <source>
        <dbReference type="PIRNR" id="PIRNR006431"/>
    </source>
</evidence>
<evidence type="ECO:0000256" key="3">
    <source>
        <dbReference type="ARBA" id="ARBA00010088"/>
    </source>
</evidence>
<reference evidence="15 16" key="1">
    <citation type="submission" date="2016-06" db="EMBL/GenBank/DDBJ databases">
        <title>Insight into the functional genes involving in sulfur oxidation in Pearl River water.</title>
        <authorList>
            <person name="Luo J."/>
            <person name="Tan X."/>
            <person name="Lin W."/>
        </authorList>
    </citation>
    <scope>NUCLEOTIDE SEQUENCE [LARGE SCALE GENOMIC DNA]</scope>
    <source>
        <strain evidence="15 16">LS2</strain>
    </source>
</reference>
<evidence type="ECO:0000313" key="15">
    <source>
        <dbReference type="EMBL" id="ANJ67681.1"/>
    </source>
</evidence>
<evidence type="ECO:0000256" key="2">
    <source>
        <dbReference type="ARBA" id="ARBA00004496"/>
    </source>
</evidence>
<evidence type="ECO:0000256" key="8">
    <source>
        <dbReference type="ARBA" id="ARBA00022670"/>
    </source>
</evidence>
<dbReference type="Proteomes" id="UP000078596">
    <property type="component" value="Chromosome"/>
</dbReference>
<evidence type="ECO:0000256" key="4">
    <source>
        <dbReference type="ARBA" id="ARBA00012568"/>
    </source>
</evidence>
<dbReference type="OrthoDB" id="9796770at2"/>
<dbReference type="NCBIfam" id="TIGR01249">
    <property type="entry name" value="pro_imino_pep_1"/>
    <property type="match status" value="1"/>
</dbReference>
<dbReference type="GO" id="GO:0004177">
    <property type="term" value="F:aminopeptidase activity"/>
    <property type="evidence" value="ECO:0007669"/>
    <property type="project" value="UniProtKB-UniRule"/>
</dbReference>
<dbReference type="KEGG" id="haz:A9404_10095"/>
<name>A0A191ZIF5_9GAMM</name>
<dbReference type="InterPro" id="IPR005944">
    <property type="entry name" value="Pro_iminopeptidase"/>
</dbReference>
<organism evidence="15 16">
    <name type="scientific">Halothiobacillus diazotrophicus</name>
    <dbReference type="NCBI Taxonomy" id="1860122"/>
    <lineage>
        <taxon>Bacteria</taxon>
        <taxon>Pseudomonadati</taxon>
        <taxon>Pseudomonadota</taxon>
        <taxon>Gammaproteobacteria</taxon>
        <taxon>Chromatiales</taxon>
        <taxon>Halothiobacillaceae</taxon>
        <taxon>Halothiobacillus</taxon>
    </lineage>
</organism>
<keyword evidence="16" id="KW-1185">Reference proteome</keyword>
<feature type="active site" description="Nucleophile" evidence="12">
    <location>
        <position position="110"/>
    </location>
</feature>
<evidence type="ECO:0000256" key="12">
    <source>
        <dbReference type="PIRSR" id="PIRSR006431-1"/>
    </source>
</evidence>
<dbReference type="EC" id="3.4.11.5" evidence="4 11"/>
<proteinExistence type="inferred from homology"/>
<dbReference type="STRING" id="1860122.A9404_10095"/>
<evidence type="ECO:0000256" key="9">
    <source>
        <dbReference type="ARBA" id="ARBA00022801"/>
    </source>
</evidence>
<dbReference type="SUPFAM" id="SSF53474">
    <property type="entry name" value="alpha/beta-Hydrolases"/>
    <property type="match status" value="1"/>
</dbReference>
<sequence length="323" mass="35983">MRQLYPAIEPLLQHSIPVQAPHVLHVEECGRLHGIPVVFLHGGPGAGCTPTHRRFFDPDRYRIILVDQRGAGRSTPHASLENNTTQDLIADLELVRAHLGIERWLVFGGSWGSTLALAYAATHPERVLGMILRGIFLCRDEDVAWFYQSGADRIFPDYWADYLAPIPENERGDLVLAYRRRLVGADELARMQAAKAWSTWEGRTATLRTDPATVDFFADPHHALAIARIENHYFFHGSFLRDNPLLAQADRFAHLEGEIIHGRYDVVCPIKQAFDLAAVWPKARLTVVGDAGHAVSEPGITDALIRATDRFAEQLGGHANGRG</sequence>
<dbReference type="GO" id="GO:0005737">
    <property type="term" value="C:cytoplasm"/>
    <property type="evidence" value="ECO:0007669"/>
    <property type="project" value="UniProtKB-SubCell"/>
</dbReference>
<feature type="active site" description="Proton donor" evidence="12">
    <location>
        <position position="293"/>
    </location>
</feature>
<evidence type="ECO:0000256" key="13">
    <source>
        <dbReference type="RuleBase" id="RU003421"/>
    </source>
</evidence>
<dbReference type="PANTHER" id="PTHR43722:SF1">
    <property type="entry name" value="PROLINE IMINOPEPTIDASE"/>
    <property type="match status" value="1"/>
</dbReference>